<accession>A0AAD8WCB5</accession>
<dbReference type="EMBL" id="JAUUTY010000004">
    <property type="protein sequence ID" value="KAK1648919.1"/>
    <property type="molecule type" value="Genomic_DNA"/>
</dbReference>
<gene>
    <name evidence="2" type="ORF">QYE76_066724</name>
</gene>
<evidence type="ECO:0000313" key="3">
    <source>
        <dbReference type="Proteomes" id="UP001231189"/>
    </source>
</evidence>
<comment type="caution">
    <text evidence="2">The sequence shown here is derived from an EMBL/GenBank/DDBJ whole genome shotgun (WGS) entry which is preliminary data.</text>
</comment>
<protein>
    <submittedName>
        <fullName evidence="2">Uncharacterized protein</fullName>
    </submittedName>
</protein>
<feature type="region of interest" description="Disordered" evidence="1">
    <location>
        <begin position="81"/>
        <end position="102"/>
    </location>
</feature>
<evidence type="ECO:0000313" key="2">
    <source>
        <dbReference type="EMBL" id="KAK1648919.1"/>
    </source>
</evidence>
<organism evidence="2 3">
    <name type="scientific">Lolium multiflorum</name>
    <name type="common">Italian ryegrass</name>
    <name type="synonym">Lolium perenne subsp. multiflorum</name>
    <dbReference type="NCBI Taxonomy" id="4521"/>
    <lineage>
        <taxon>Eukaryota</taxon>
        <taxon>Viridiplantae</taxon>
        <taxon>Streptophyta</taxon>
        <taxon>Embryophyta</taxon>
        <taxon>Tracheophyta</taxon>
        <taxon>Spermatophyta</taxon>
        <taxon>Magnoliopsida</taxon>
        <taxon>Liliopsida</taxon>
        <taxon>Poales</taxon>
        <taxon>Poaceae</taxon>
        <taxon>BOP clade</taxon>
        <taxon>Pooideae</taxon>
        <taxon>Poodae</taxon>
        <taxon>Poeae</taxon>
        <taxon>Poeae Chloroplast Group 2 (Poeae type)</taxon>
        <taxon>Loliodinae</taxon>
        <taxon>Loliinae</taxon>
        <taxon>Lolium</taxon>
    </lineage>
</organism>
<dbReference type="Proteomes" id="UP001231189">
    <property type="component" value="Unassembled WGS sequence"/>
</dbReference>
<proteinExistence type="predicted"/>
<sequence>MMEQVWGPANTEEQELAGLESGLKVFFAKHKSVRQGRGKSKAIALETRLKIFEEEIAKRPSIDDLSAKVEVLKAENESLKNFMKESSRRKQEKERAHGETCP</sequence>
<evidence type="ECO:0000256" key="1">
    <source>
        <dbReference type="SAM" id="MobiDB-lite"/>
    </source>
</evidence>
<reference evidence="2" key="1">
    <citation type="submission" date="2023-07" db="EMBL/GenBank/DDBJ databases">
        <title>A chromosome-level genome assembly of Lolium multiflorum.</title>
        <authorList>
            <person name="Chen Y."/>
            <person name="Copetti D."/>
            <person name="Kolliker R."/>
            <person name="Studer B."/>
        </authorList>
    </citation>
    <scope>NUCLEOTIDE SEQUENCE</scope>
    <source>
        <strain evidence="2">02402/16</strain>
        <tissue evidence="2">Leaf</tissue>
    </source>
</reference>
<name>A0AAD8WCB5_LOLMU</name>
<keyword evidence="3" id="KW-1185">Reference proteome</keyword>
<dbReference type="AlphaFoldDB" id="A0AAD8WCB5"/>